<evidence type="ECO:0000256" key="2">
    <source>
        <dbReference type="ARBA" id="ARBA00022490"/>
    </source>
</evidence>
<dbReference type="SMART" id="SM00448">
    <property type="entry name" value="REC"/>
    <property type="match status" value="1"/>
</dbReference>
<dbReference type="PROSITE" id="PS50110">
    <property type="entry name" value="RESPONSE_REGULATORY"/>
    <property type="match status" value="1"/>
</dbReference>
<dbReference type="GO" id="GO:0043565">
    <property type="term" value="F:sequence-specific DNA binding"/>
    <property type="evidence" value="ECO:0007669"/>
    <property type="project" value="InterPro"/>
</dbReference>
<keyword evidence="4" id="KW-0902">Two-component regulatory system</keyword>
<keyword evidence="2" id="KW-0963">Cytoplasm</keyword>
<feature type="modified residue" description="4-aspartylphosphate" evidence="8">
    <location>
        <position position="56"/>
    </location>
</feature>
<dbReference type="InterPro" id="IPR018060">
    <property type="entry name" value="HTH_AraC"/>
</dbReference>
<keyword evidence="5" id="KW-0805">Transcription regulation</keyword>
<dbReference type="AlphaFoldDB" id="A0A0E4H9Y8"/>
<evidence type="ECO:0000256" key="6">
    <source>
        <dbReference type="ARBA" id="ARBA00023125"/>
    </source>
</evidence>
<feature type="domain" description="HTH araC/xylS-type" evidence="9">
    <location>
        <begin position="416"/>
        <end position="515"/>
    </location>
</feature>
<protein>
    <submittedName>
        <fullName evidence="11">Two component AraC family transcriptional regulator</fullName>
    </submittedName>
</protein>
<feature type="domain" description="Response regulatory" evidence="10">
    <location>
        <begin position="4"/>
        <end position="121"/>
    </location>
</feature>
<gene>
    <name evidence="11" type="ORF">PRIO_0271</name>
</gene>
<dbReference type="HOGENOM" id="CLU_000445_5_0_9"/>
<reference evidence="12" key="1">
    <citation type="submission" date="2015-03" db="EMBL/GenBank/DDBJ databases">
        <authorList>
            <person name="Wibberg D."/>
        </authorList>
    </citation>
    <scope>NUCLEOTIDE SEQUENCE [LARGE SCALE GENOMIC DNA]</scope>
</reference>
<evidence type="ECO:0000313" key="12">
    <source>
        <dbReference type="Proteomes" id="UP000033163"/>
    </source>
</evidence>
<dbReference type="InterPro" id="IPR011006">
    <property type="entry name" value="CheY-like_superfamily"/>
</dbReference>
<dbReference type="PROSITE" id="PS00041">
    <property type="entry name" value="HTH_ARAC_FAMILY_1"/>
    <property type="match status" value="1"/>
</dbReference>
<dbReference type="InterPro" id="IPR020449">
    <property type="entry name" value="Tscrpt_reg_AraC-type_HTH"/>
</dbReference>
<evidence type="ECO:0000256" key="3">
    <source>
        <dbReference type="ARBA" id="ARBA00022553"/>
    </source>
</evidence>
<keyword evidence="3 8" id="KW-0597">Phosphoprotein</keyword>
<comment type="subcellular location">
    <subcellularLocation>
        <location evidence="1">Cytoplasm</location>
    </subcellularLocation>
</comment>
<dbReference type="GO" id="GO:0000160">
    <property type="term" value="P:phosphorelay signal transduction system"/>
    <property type="evidence" value="ECO:0007669"/>
    <property type="project" value="UniProtKB-KW"/>
</dbReference>
<proteinExistence type="predicted"/>
<dbReference type="InterPro" id="IPR051552">
    <property type="entry name" value="HptR"/>
</dbReference>
<dbReference type="Pfam" id="PF12833">
    <property type="entry name" value="HTH_18"/>
    <property type="match status" value="1"/>
</dbReference>
<evidence type="ECO:0000259" key="9">
    <source>
        <dbReference type="PROSITE" id="PS01124"/>
    </source>
</evidence>
<keyword evidence="7" id="KW-0804">Transcription</keyword>
<dbReference type="CDD" id="cd17536">
    <property type="entry name" value="REC_YesN-like"/>
    <property type="match status" value="1"/>
</dbReference>
<evidence type="ECO:0000259" key="10">
    <source>
        <dbReference type="PROSITE" id="PS50110"/>
    </source>
</evidence>
<dbReference type="GO" id="GO:0005737">
    <property type="term" value="C:cytoplasm"/>
    <property type="evidence" value="ECO:0007669"/>
    <property type="project" value="UniProtKB-SubCell"/>
</dbReference>
<organism evidence="11 12">
    <name type="scientific">Paenibacillus riograndensis SBR5</name>
    <dbReference type="NCBI Taxonomy" id="1073571"/>
    <lineage>
        <taxon>Bacteria</taxon>
        <taxon>Bacillati</taxon>
        <taxon>Bacillota</taxon>
        <taxon>Bacilli</taxon>
        <taxon>Bacillales</taxon>
        <taxon>Paenibacillaceae</taxon>
        <taxon>Paenibacillus</taxon>
        <taxon>Paenibacillus sonchi group</taxon>
    </lineage>
</organism>
<dbReference type="Proteomes" id="UP000033163">
    <property type="component" value="Chromosome I"/>
</dbReference>
<dbReference type="SUPFAM" id="SSF52172">
    <property type="entry name" value="CheY-like"/>
    <property type="match status" value="1"/>
</dbReference>
<dbReference type="PANTHER" id="PTHR42713">
    <property type="entry name" value="HISTIDINE KINASE-RELATED"/>
    <property type="match status" value="1"/>
</dbReference>
<dbReference type="PRINTS" id="PR00032">
    <property type="entry name" value="HTHARAC"/>
</dbReference>
<accession>A0A0E4H9Y8</accession>
<dbReference type="EMBL" id="LN831776">
    <property type="protein sequence ID" value="CQR51525.1"/>
    <property type="molecule type" value="Genomic_DNA"/>
</dbReference>
<keyword evidence="6" id="KW-0238">DNA-binding</keyword>
<evidence type="ECO:0000256" key="8">
    <source>
        <dbReference type="PROSITE-ProRule" id="PRU00169"/>
    </source>
</evidence>
<dbReference type="RefSeq" id="WP_020426487.1">
    <property type="nucleotide sequence ID" value="NZ_AGBD01000148.1"/>
</dbReference>
<evidence type="ECO:0000256" key="1">
    <source>
        <dbReference type="ARBA" id="ARBA00004496"/>
    </source>
</evidence>
<dbReference type="InterPro" id="IPR009057">
    <property type="entry name" value="Homeodomain-like_sf"/>
</dbReference>
<dbReference type="SUPFAM" id="SSF46689">
    <property type="entry name" value="Homeodomain-like"/>
    <property type="match status" value="2"/>
</dbReference>
<dbReference type="SMART" id="SM00342">
    <property type="entry name" value="HTH_ARAC"/>
    <property type="match status" value="1"/>
</dbReference>
<evidence type="ECO:0000256" key="4">
    <source>
        <dbReference type="ARBA" id="ARBA00023012"/>
    </source>
</evidence>
<name>A0A0E4H9Y8_9BACL</name>
<dbReference type="GO" id="GO:0003700">
    <property type="term" value="F:DNA-binding transcription factor activity"/>
    <property type="evidence" value="ECO:0007669"/>
    <property type="project" value="InterPro"/>
</dbReference>
<evidence type="ECO:0000313" key="11">
    <source>
        <dbReference type="EMBL" id="CQR51525.1"/>
    </source>
</evidence>
<dbReference type="InterPro" id="IPR001789">
    <property type="entry name" value="Sig_transdc_resp-reg_receiver"/>
</dbReference>
<evidence type="ECO:0000256" key="7">
    <source>
        <dbReference type="ARBA" id="ARBA00023163"/>
    </source>
</evidence>
<dbReference type="Gene3D" id="1.10.10.60">
    <property type="entry name" value="Homeodomain-like"/>
    <property type="match status" value="2"/>
</dbReference>
<dbReference type="PROSITE" id="PS01124">
    <property type="entry name" value="HTH_ARAC_FAMILY_2"/>
    <property type="match status" value="1"/>
</dbReference>
<dbReference type="Gene3D" id="3.40.50.2300">
    <property type="match status" value="1"/>
</dbReference>
<sequence length="534" mass="62118">MTRNLLIVDDEENIRLGIRAMLEREYPGMYRYFFAEDGEEALQQLNQAAFDIMMTDIRMPVMDGITLIGRVQQLEHRPVVVIISGYDDFEYAKQAIRFGVRDYLLKPIVRSELRGTFSRLEQALKREQDINGMLSKATQREQDYRQNEMYYILMNIEIAGPELSERLDRAGLEDLQAGYVIGLIQEAEANGRTEGGGVLYSRIHEFLHTEALAEEYHFLDKEGRSLVVIRDEQRLGKLLEYLGQDRLLACQIGSSERMDKAEQFKTAYAQALKALRYFFLKSSTGLIRYSQIKDKPRNFEIPTEEIVKIGNMLGTGREQEMQALLSQVLDYRKMLLYDISYMEEISTAINELIFDKAFNVYGKEAVEIIKVYRQIGYLYNSPHFQDYYHGVENLLNRMNDFIKGIKSAHLNQREMKAALLFIEQNYNRSDFNLAMVSNHVSFNYSYFSSAFKEYMGMSFSQYIKKLRLVKAKELLENSAYKVYEVSAKVGFENPKHFNKVFREAEGISPLEYRMAAGLKQNPTLLVKLKEDIQE</sequence>
<dbReference type="PANTHER" id="PTHR42713:SF3">
    <property type="entry name" value="TRANSCRIPTIONAL REGULATORY PROTEIN HPTR"/>
    <property type="match status" value="1"/>
</dbReference>
<dbReference type="PATRIC" id="fig|1073571.4.peg.259"/>
<dbReference type="InterPro" id="IPR018062">
    <property type="entry name" value="HTH_AraC-typ_CS"/>
</dbReference>
<dbReference type="Pfam" id="PF00072">
    <property type="entry name" value="Response_reg"/>
    <property type="match status" value="1"/>
</dbReference>
<evidence type="ECO:0000256" key="5">
    <source>
        <dbReference type="ARBA" id="ARBA00023015"/>
    </source>
</evidence>
<dbReference type="KEGG" id="pri:PRIO_0271"/>